<sequence>MVMRVLFCLLAASMALAHDPEVDMNAVEMIRYWGYPAEEVEAKTEDGYVLTMHRIPYGRAGPGPDGQCKPIIFMQHGLECDSTNWIANLPENSAAFMFADAGFDVWMGNMRGNTYGKDHVSLNPKKEEFWEFSWDEMAQKDLPAMIDVALQTTGHKDVYYMGHSQGTLTMFSKLSMDQEFAAKIRKFFALAPVGTVKHIKGLLAVLAEWFLPEFDLWIDVFGYGEFLPNSEIMDLLAKWVCGGSKIGDALCDDLLFLIAGPESDQFNGTRTEVYIAHTPAGTSTMNIQHWMQMVKEGTVSRFDYGSSKKNQQHYGQSKPPSYDFTKIKNDMYLYWSDDDWLADPEDVKSYLLTSLNPNHIKLNDHLPGYNHLDFIWGMNAAHDIYQPIIDLLKADMGGARVEATMRGDNDIRLYCMYLMKERMKGNRSMSIHFNPMLLSTVLLTIFTFANGQKDDPELFMTAKHVNLTSDDEKFWEFSWDEMQQYDLEAMINYVLLTTGQKSLYYIGHSQGTLTMFAKLSLDPSFAPKIKKFFALAPVGSVAHIQGSLHELADKLTVDIELYYELFGSGEFTPNSAITDLIAQWVCGTTEKGEDRCDNILFGMMGPEMSDQFNKSRTEVYVAHNPAGTSTQNIIHWAQMVEQGTVTRFDYGSSKKNYQHYGMNTPPLYDFSTIKTDMYLYWSDLDYLADAQDVQEYLIPALNPEYLKLNQFIPGYTHIDFIWGLKATNDLYNPIIEIIREDLGGSIQYKFIEMDRLSIENEQVEQMSAKHHLHPRRKPSKGYYCLMAFPTSAGIVFLVMIILAIFAPDNGECRMNVPQTIRKWGYPVETHSVVTSDGYVLEMHRIPYGKKNGVINSTCRPVVLLQHGLEMDSSNWVDNPPHQAAAYVFADAGFDVWMGNVRGNRYGRKHLRHDSGMDAKFWKFSWQDMADRDLPALVNRALKESGVDSLHYVGHSQGSLIMFARLSEDEKLKKQISSFHALAPAVYVANLKGLFGRFQWAIPMLRWWNSHSTIGELIPVSLFRLASASICAHTFSFGICSSILFNIAGPQSQYYNEPMRTDAFQWIIFRPVLQCTSHMFSQEHRREMSFIGQSDSNGNRSCDSQVSDEDIESRLIPALNGTTIETRRKFTDYNHFDFVWGTTAAKDVYSPIINDVIQMEAAKLESSTCTIGLPVYAQSRGLLRIT</sequence>
<dbReference type="InterPro" id="IPR000073">
    <property type="entry name" value="AB_hydrolase_1"/>
</dbReference>
<dbReference type="GO" id="GO:0016042">
    <property type="term" value="P:lipid catabolic process"/>
    <property type="evidence" value="ECO:0007669"/>
    <property type="project" value="UniProtKB-KW"/>
</dbReference>
<evidence type="ECO:0000256" key="1">
    <source>
        <dbReference type="ARBA" id="ARBA00004227"/>
    </source>
</evidence>
<evidence type="ECO:0000256" key="8">
    <source>
        <dbReference type="ARBA" id="ARBA00023228"/>
    </source>
</evidence>
<reference evidence="9" key="2">
    <citation type="submission" date="2022-06" db="UniProtKB">
        <authorList>
            <consortium name="EnsemblMetazoa"/>
        </authorList>
    </citation>
    <scope>IDENTIFICATION</scope>
    <source>
        <strain evidence="9">PS312</strain>
    </source>
</reference>
<organism evidence="9 10">
    <name type="scientific">Pristionchus pacificus</name>
    <name type="common">Parasitic nematode worm</name>
    <dbReference type="NCBI Taxonomy" id="54126"/>
    <lineage>
        <taxon>Eukaryota</taxon>
        <taxon>Metazoa</taxon>
        <taxon>Ecdysozoa</taxon>
        <taxon>Nematoda</taxon>
        <taxon>Chromadorea</taxon>
        <taxon>Rhabditida</taxon>
        <taxon>Rhabditina</taxon>
        <taxon>Diplogasteromorpha</taxon>
        <taxon>Diplogasteroidea</taxon>
        <taxon>Neodiplogasteridae</taxon>
        <taxon>Pristionchus</taxon>
    </lineage>
</organism>
<dbReference type="FunFam" id="3.40.50.1820:FF:000057">
    <property type="entry name" value="Lipase"/>
    <property type="match status" value="1"/>
</dbReference>
<keyword evidence="5" id="KW-0442">Lipid degradation</keyword>
<evidence type="ECO:0000256" key="5">
    <source>
        <dbReference type="ARBA" id="ARBA00022963"/>
    </source>
</evidence>
<proteinExistence type="inferred from homology"/>
<dbReference type="GO" id="GO:0043202">
    <property type="term" value="C:lysosomal lumen"/>
    <property type="evidence" value="ECO:0007669"/>
    <property type="project" value="UniProtKB-SubCell"/>
</dbReference>
<dbReference type="InterPro" id="IPR029058">
    <property type="entry name" value="AB_hydrolase_fold"/>
</dbReference>
<accession>A0A8R1YRT0</accession>
<evidence type="ECO:0000256" key="3">
    <source>
        <dbReference type="ARBA" id="ARBA00022729"/>
    </source>
</evidence>
<protein>
    <submittedName>
        <fullName evidence="9">Lipl-1</fullName>
    </submittedName>
</protein>
<comment type="similarity">
    <text evidence="2">Belongs to the AB hydrolase superfamily. Lipase family.</text>
</comment>
<accession>A0A2A6C9P6</accession>
<keyword evidence="7" id="KW-0325">Glycoprotein</keyword>
<dbReference type="EnsemblMetazoa" id="PPA28821.1">
    <property type="protein sequence ID" value="PPA28821.1"/>
    <property type="gene ID" value="WBGene00118375"/>
</dbReference>
<name>A0A2A6C9P6_PRIPA</name>
<dbReference type="PANTHER" id="PTHR11005">
    <property type="entry name" value="LYSOSOMAL ACID LIPASE-RELATED"/>
    <property type="match status" value="1"/>
</dbReference>
<evidence type="ECO:0000256" key="7">
    <source>
        <dbReference type="ARBA" id="ARBA00023180"/>
    </source>
</evidence>
<gene>
    <name evidence="9" type="primary">WBGene00118375</name>
</gene>
<keyword evidence="3" id="KW-0732">Signal</keyword>
<comment type="subcellular location">
    <subcellularLocation>
        <location evidence="1">Lysosome lumen</location>
    </subcellularLocation>
</comment>
<reference evidence="10" key="1">
    <citation type="journal article" date="2008" name="Nat. Genet.">
        <title>The Pristionchus pacificus genome provides a unique perspective on nematode lifestyle and parasitism.</title>
        <authorList>
            <person name="Dieterich C."/>
            <person name="Clifton S.W."/>
            <person name="Schuster L.N."/>
            <person name="Chinwalla A."/>
            <person name="Delehaunty K."/>
            <person name="Dinkelacker I."/>
            <person name="Fulton L."/>
            <person name="Fulton R."/>
            <person name="Godfrey J."/>
            <person name="Minx P."/>
            <person name="Mitreva M."/>
            <person name="Roeseler W."/>
            <person name="Tian H."/>
            <person name="Witte H."/>
            <person name="Yang S.P."/>
            <person name="Wilson R.K."/>
            <person name="Sommer R.J."/>
        </authorList>
    </citation>
    <scope>NUCLEOTIDE SEQUENCE [LARGE SCALE GENOMIC DNA]</scope>
    <source>
        <strain evidence="10">PS312</strain>
    </source>
</reference>
<dbReference type="Pfam" id="PF00561">
    <property type="entry name" value="Abhydrolase_1"/>
    <property type="match status" value="1"/>
</dbReference>
<dbReference type="Pfam" id="PF04083">
    <property type="entry name" value="Abhydro_lipase"/>
    <property type="match status" value="2"/>
</dbReference>
<dbReference type="GO" id="GO:0016298">
    <property type="term" value="F:lipase activity"/>
    <property type="evidence" value="ECO:0000318"/>
    <property type="project" value="GO_Central"/>
</dbReference>
<evidence type="ECO:0000256" key="4">
    <source>
        <dbReference type="ARBA" id="ARBA00022801"/>
    </source>
</evidence>
<evidence type="ECO:0000256" key="2">
    <source>
        <dbReference type="ARBA" id="ARBA00010701"/>
    </source>
</evidence>
<dbReference type="GO" id="GO:0006629">
    <property type="term" value="P:lipid metabolic process"/>
    <property type="evidence" value="ECO:0000318"/>
    <property type="project" value="GO_Central"/>
</dbReference>
<keyword evidence="8" id="KW-0458">Lysosome</keyword>
<evidence type="ECO:0000256" key="6">
    <source>
        <dbReference type="ARBA" id="ARBA00023098"/>
    </source>
</evidence>
<keyword evidence="4" id="KW-0378">Hydrolase</keyword>
<evidence type="ECO:0000313" key="10">
    <source>
        <dbReference type="Proteomes" id="UP000005239"/>
    </source>
</evidence>
<evidence type="ECO:0000313" key="9">
    <source>
        <dbReference type="EnsemblMetazoa" id="PPA28821.1"/>
    </source>
</evidence>
<keyword evidence="6" id="KW-0443">Lipid metabolism</keyword>
<dbReference type="AlphaFoldDB" id="A0A2A6C9P6"/>
<dbReference type="InterPro" id="IPR006693">
    <property type="entry name" value="AB_hydrolase_lipase"/>
</dbReference>
<dbReference type="SUPFAM" id="SSF53474">
    <property type="entry name" value="alpha/beta-Hydrolases"/>
    <property type="match status" value="3"/>
</dbReference>
<dbReference type="FunFam" id="3.40.50.1820:FF:000021">
    <property type="entry name" value="Lipase"/>
    <property type="match status" value="2"/>
</dbReference>
<dbReference type="Proteomes" id="UP000005239">
    <property type="component" value="Unassembled WGS sequence"/>
</dbReference>
<dbReference type="Gene3D" id="3.40.50.1820">
    <property type="entry name" value="alpha/beta hydrolase"/>
    <property type="match status" value="3"/>
</dbReference>
<keyword evidence="10" id="KW-1185">Reference proteome</keyword>